<evidence type="ECO:0000256" key="4">
    <source>
        <dbReference type="ARBA" id="ARBA00023239"/>
    </source>
</evidence>
<evidence type="ECO:0000256" key="1">
    <source>
        <dbReference type="ARBA" id="ARBA00001933"/>
    </source>
</evidence>
<comment type="cofactor">
    <cofactor evidence="1 6">
        <name>pyridoxal 5'-phosphate</name>
        <dbReference type="ChEBI" id="CHEBI:597326"/>
    </cofactor>
</comment>
<dbReference type="SUPFAM" id="SSF50621">
    <property type="entry name" value="Alanine racemase C-terminal domain-like"/>
    <property type="match status" value="1"/>
</dbReference>
<dbReference type="GO" id="GO:0033387">
    <property type="term" value="P:putrescine biosynthetic process from arginine, via ornithine"/>
    <property type="evidence" value="ECO:0007669"/>
    <property type="project" value="TreeGrafter"/>
</dbReference>
<dbReference type="AlphaFoldDB" id="A0A815X3R5"/>
<accession>A0A815X3R5</accession>
<dbReference type="InterPro" id="IPR029066">
    <property type="entry name" value="PLP-binding_barrel"/>
</dbReference>
<feature type="domain" description="Orn/DAP/Arg decarboxylase 2 N-terminal" evidence="7">
    <location>
        <begin position="102"/>
        <end position="332"/>
    </location>
</feature>
<evidence type="ECO:0000313" key="10">
    <source>
        <dbReference type="EMBL" id="CAF2136964.1"/>
    </source>
</evidence>
<dbReference type="EMBL" id="CAJNOV010014524">
    <property type="protein sequence ID" value="CAF1551896.1"/>
    <property type="molecule type" value="Genomic_DNA"/>
</dbReference>
<comment type="function">
    <text evidence="5">Catalyzes the first and rate-limiting step of polyamine biosynthesis that converts ornithine into putrescine, which is the precursor for the polyamines, spermidine and spermine. Polyamines are essential for cell proliferation and are implicated in cellular processes, ranging from DNA replication to apoptosis.</text>
</comment>
<reference evidence="8" key="1">
    <citation type="submission" date="2021-02" db="EMBL/GenBank/DDBJ databases">
        <authorList>
            <person name="Nowell W R."/>
        </authorList>
    </citation>
    <scope>NUCLEOTIDE SEQUENCE</scope>
</reference>
<comment type="caution">
    <text evidence="8">The sequence shown here is derived from an EMBL/GenBank/DDBJ whole genome shotgun (WGS) entry which is preliminary data.</text>
</comment>
<dbReference type="Proteomes" id="UP000663855">
    <property type="component" value="Unassembled WGS sequence"/>
</dbReference>
<evidence type="ECO:0000313" key="11">
    <source>
        <dbReference type="EMBL" id="CAF4057852.1"/>
    </source>
</evidence>
<gene>
    <name evidence="8" type="ORF">CJN711_LOCUS30467</name>
    <name evidence="11" type="ORF">GIL414_LOCUS14790</name>
    <name evidence="9" type="ORF">KQP761_LOCUS28197</name>
    <name evidence="10" type="ORF">MBJ925_LOCUS28765</name>
    <name evidence="12" type="ORF">SMN809_LOCUS29335</name>
</gene>
<dbReference type="PANTHER" id="PTHR11482">
    <property type="entry name" value="ARGININE/DIAMINOPIMELATE/ORNITHINE DECARBOXYLASE"/>
    <property type="match status" value="1"/>
</dbReference>
<dbReference type="InterPro" id="IPR022644">
    <property type="entry name" value="De-COase2_N"/>
</dbReference>
<feature type="active site" description="Proton donor" evidence="6">
    <location>
        <position position="429"/>
    </location>
</feature>
<dbReference type="FunFam" id="3.20.20.10:FF:000005">
    <property type="entry name" value="Ornithine decarboxylase"/>
    <property type="match status" value="1"/>
</dbReference>
<evidence type="ECO:0000313" key="9">
    <source>
        <dbReference type="EMBL" id="CAF1641791.1"/>
    </source>
</evidence>
<name>A0A815X3R5_9BILA</name>
<dbReference type="PRINTS" id="PR01179">
    <property type="entry name" value="ODADCRBXLASE"/>
</dbReference>
<evidence type="ECO:0000313" key="8">
    <source>
        <dbReference type="EMBL" id="CAF1551896.1"/>
    </source>
</evidence>
<dbReference type="InterPro" id="IPR000183">
    <property type="entry name" value="Orn/DAP/Arg_de-COase"/>
</dbReference>
<evidence type="ECO:0000313" key="12">
    <source>
        <dbReference type="EMBL" id="CAF4375473.1"/>
    </source>
</evidence>
<evidence type="ECO:0000256" key="5">
    <source>
        <dbReference type="ARBA" id="ARBA00037173"/>
    </source>
</evidence>
<dbReference type="Proteomes" id="UP000681720">
    <property type="component" value="Unassembled WGS sequence"/>
</dbReference>
<sequence length="480" mass="55586">MEGNQQITSKRQLKLIQAVKANDDSVENSLATTSRNLQIINHQDKDESNNDYTYVGHLEDFFENEMGAYHVGNEVSNASIVRHFCSQMKTDDAFYIVDLSYFVKRYLQWLHYLPRVKPYYAVKCNPNKFIIKTLAHQDIGFDCASAEELDLVLATCPSINCEKKIIYSHPCKPISHIKYFRQHHVQMTVIDNEDELFKIKEHWSDAKVLLRLKITKNGNSMSTKFGANQYQIIKLLKLAKQLNINLVGCSFHVGSQCSDRNLYEQTLQFARKIFDLATTEECGGFKFTILNIGGGFPVQFSEVAEMIQDMIDKLFPEEEGIQLMSEPGRYFTSESTMLICNIIARRTHNKDYSSEEEEEVECHTRITKEEDEKDLIRKADILYYINDGIYGTFNAIIFDQKLFYVNYMRKDMKKEEEQEYKSVIFGPTCDGIDCISNSISLPLLNIGDYLWFSNVGSYTNSCATSFNGFKTKKYFFIWRS</sequence>
<dbReference type="Gene3D" id="3.20.20.10">
    <property type="entry name" value="Alanine racemase"/>
    <property type="match status" value="1"/>
</dbReference>
<dbReference type="Proteomes" id="UP000676336">
    <property type="component" value="Unassembled WGS sequence"/>
</dbReference>
<evidence type="ECO:0000259" key="7">
    <source>
        <dbReference type="Pfam" id="PF02784"/>
    </source>
</evidence>
<feature type="modified residue" description="N6-(pyridoxal phosphate)lysine" evidence="6">
    <location>
        <position position="123"/>
    </location>
</feature>
<proteinExistence type="inferred from homology"/>
<evidence type="ECO:0000313" key="13">
    <source>
        <dbReference type="Proteomes" id="UP000663855"/>
    </source>
</evidence>
<dbReference type="PRINTS" id="PR01182">
    <property type="entry name" value="ORNDCRBXLASE"/>
</dbReference>
<evidence type="ECO:0000256" key="3">
    <source>
        <dbReference type="ARBA" id="ARBA00022898"/>
    </source>
</evidence>
<evidence type="ECO:0000256" key="6">
    <source>
        <dbReference type="PIRSR" id="PIRSR600183-50"/>
    </source>
</evidence>
<dbReference type="Gene3D" id="2.40.37.10">
    <property type="entry name" value="Lyase, Ornithine Decarboxylase, Chain A, domain 1"/>
    <property type="match status" value="1"/>
</dbReference>
<dbReference type="InterPro" id="IPR009006">
    <property type="entry name" value="Ala_racemase/Decarboxylase_C"/>
</dbReference>
<keyword evidence="3 6" id="KW-0663">Pyridoxal phosphate</keyword>
<dbReference type="EMBL" id="CAJOBI010051778">
    <property type="protein sequence ID" value="CAF4375473.1"/>
    <property type="molecule type" value="Genomic_DNA"/>
</dbReference>
<dbReference type="Proteomes" id="UP000663834">
    <property type="component" value="Unassembled WGS sequence"/>
</dbReference>
<dbReference type="EMBL" id="CAJNRE010015416">
    <property type="protein sequence ID" value="CAF2136964.1"/>
    <property type="molecule type" value="Genomic_DNA"/>
</dbReference>
<dbReference type="PANTHER" id="PTHR11482:SF6">
    <property type="entry name" value="ORNITHINE DECARBOXYLASE 1-RELATED"/>
    <property type="match status" value="1"/>
</dbReference>
<dbReference type="CDD" id="cd00622">
    <property type="entry name" value="PLPDE_III_ODC"/>
    <property type="match status" value="1"/>
</dbReference>
<dbReference type="OrthoDB" id="5034579at2759"/>
<dbReference type="Pfam" id="PF02784">
    <property type="entry name" value="Orn_Arg_deC_N"/>
    <property type="match status" value="1"/>
</dbReference>
<dbReference type="SUPFAM" id="SSF51419">
    <property type="entry name" value="PLP-binding barrel"/>
    <property type="match status" value="1"/>
</dbReference>
<keyword evidence="4" id="KW-0456">Lyase</keyword>
<dbReference type="EMBL" id="CAJOBJ010006345">
    <property type="protein sequence ID" value="CAF4057852.1"/>
    <property type="molecule type" value="Genomic_DNA"/>
</dbReference>
<dbReference type="GO" id="GO:0005737">
    <property type="term" value="C:cytoplasm"/>
    <property type="evidence" value="ECO:0007669"/>
    <property type="project" value="TreeGrafter"/>
</dbReference>
<protein>
    <recommendedName>
        <fullName evidence="7">Orn/DAP/Arg decarboxylase 2 N-terminal domain-containing protein</fullName>
    </recommendedName>
</protein>
<dbReference type="InterPro" id="IPR002433">
    <property type="entry name" value="Orn_de-COase"/>
</dbReference>
<dbReference type="EMBL" id="CAJNOW010015439">
    <property type="protein sequence ID" value="CAF1641791.1"/>
    <property type="molecule type" value="Genomic_DNA"/>
</dbReference>
<organism evidence="8 13">
    <name type="scientific">Rotaria magnacalcarata</name>
    <dbReference type="NCBI Taxonomy" id="392030"/>
    <lineage>
        <taxon>Eukaryota</taxon>
        <taxon>Metazoa</taxon>
        <taxon>Spiralia</taxon>
        <taxon>Gnathifera</taxon>
        <taxon>Rotifera</taxon>
        <taxon>Eurotatoria</taxon>
        <taxon>Bdelloidea</taxon>
        <taxon>Philodinida</taxon>
        <taxon>Philodinidae</taxon>
        <taxon>Rotaria</taxon>
    </lineage>
</organism>
<dbReference type="GO" id="GO:0004586">
    <property type="term" value="F:ornithine decarboxylase activity"/>
    <property type="evidence" value="ECO:0007669"/>
    <property type="project" value="TreeGrafter"/>
</dbReference>
<comment type="similarity">
    <text evidence="2">Belongs to the Orn/Lys/Arg decarboxylase class-II family.</text>
</comment>
<evidence type="ECO:0000256" key="2">
    <source>
        <dbReference type="ARBA" id="ARBA00008872"/>
    </source>
</evidence>
<dbReference type="Proteomes" id="UP000663824">
    <property type="component" value="Unassembled WGS sequence"/>
</dbReference>